<dbReference type="Proteomes" id="UP000192911">
    <property type="component" value="Unassembled WGS sequence"/>
</dbReference>
<dbReference type="PROSITE" id="PS51257">
    <property type="entry name" value="PROKAR_LIPOPROTEIN"/>
    <property type="match status" value="1"/>
</dbReference>
<organism evidence="9 10">
    <name type="scientific">Trinickia caryophylli</name>
    <name type="common">Paraburkholderia caryophylli</name>
    <dbReference type="NCBI Taxonomy" id="28094"/>
    <lineage>
        <taxon>Bacteria</taxon>
        <taxon>Pseudomonadati</taxon>
        <taxon>Pseudomonadota</taxon>
        <taxon>Betaproteobacteria</taxon>
        <taxon>Burkholderiales</taxon>
        <taxon>Burkholderiaceae</taxon>
        <taxon>Trinickia</taxon>
    </lineage>
</organism>
<dbReference type="Pfam" id="PF07519">
    <property type="entry name" value="Tannase"/>
    <property type="match status" value="1"/>
</dbReference>
<keyword evidence="3" id="KW-0479">Metal-binding</keyword>
<dbReference type="STRING" id="28094.SAMN06295900_111114"/>
<dbReference type="Gene3D" id="3.40.50.1820">
    <property type="entry name" value="alpha/beta hydrolase"/>
    <property type="match status" value="1"/>
</dbReference>
<keyword evidence="5" id="KW-0378">Hydrolase</keyword>
<dbReference type="SUPFAM" id="SSF53474">
    <property type="entry name" value="alpha/beta-Hydrolases"/>
    <property type="match status" value="1"/>
</dbReference>
<gene>
    <name evidence="9" type="ORF">SAMN06295900_111114</name>
</gene>
<sequence length="568" mass="58575">MRKSAIAACVSVTLAGCGGSSNNGGPAPAQLSAATPAVLIGNCTTLAAQLAFANTTFASVQDVPAGTLTVAGKPVPEHCVIEGRMNERVSAVDGNTYAIGFEMRLPLAWNGRFFYQANGGLDGNVATATGGIGGGGPLDNALDMGFAVISSDAGHASSQNPLFGLDPQARIDYGYNAVATLTPMAKQVIKTAYGKAPDRSYFGGCSNGGRHAMVAAARSSAEYDGIIAGDPGFHLPKAAIGEMWGAQQFATVATATTSSGLPDITTSFTAAERQLLASRIVAKCDALDGAADGMVQDIKACQANFSLPNDVPTCSGTRDGTCLTAAQKAAIGNVFSGARNSAGTALYASFPYDAGVSGAGWAQWKLSNSIALDPAAAAFTFTTPPQSATLLSQLSAYAFNFSMDTDAPKIFATSGAYAESSWSFMTPPDETNLSALKQRGAKLIVYHGTSDPVFSSNDTTDWYQRLMTANGGDASNFARFYTVAGMNHCSGGPAADQFDMLTPLVAWVEHGQAPDKVIATARDSSNAVPNSEVPADWGAGRTRPLCPYPKVARYRSGDIDSASSFSCS</sequence>
<evidence type="ECO:0000313" key="9">
    <source>
        <dbReference type="EMBL" id="SMF58563.1"/>
    </source>
</evidence>
<keyword evidence="6" id="KW-0106">Calcium</keyword>
<keyword evidence="10" id="KW-1185">Reference proteome</keyword>
<dbReference type="InterPro" id="IPR029058">
    <property type="entry name" value="AB_hydrolase_fold"/>
</dbReference>
<comment type="similarity">
    <text evidence="1">Belongs to the tannase family.</text>
</comment>
<evidence type="ECO:0000256" key="6">
    <source>
        <dbReference type="ARBA" id="ARBA00022837"/>
    </source>
</evidence>
<dbReference type="GeneID" id="95552960"/>
<evidence type="ECO:0000256" key="1">
    <source>
        <dbReference type="ARBA" id="ARBA00006249"/>
    </source>
</evidence>
<evidence type="ECO:0000256" key="5">
    <source>
        <dbReference type="ARBA" id="ARBA00022801"/>
    </source>
</evidence>
<accession>A0A1X7FTK0</accession>
<dbReference type="RefSeq" id="WP_085229011.1">
    <property type="nucleotide sequence ID" value="NZ_BSQD01000008.1"/>
</dbReference>
<evidence type="ECO:0000313" key="10">
    <source>
        <dbReference type="Proteomes" id="UP000192911"/>
    </source>
</evidence>
<dbReference type="GO" id="GO:0052689">
    <property type="term" value="F:carboxylic ester hydrolase activity"/>
    <property type="evidence" value="ECO:0007669"/>
    <property type="project" value="UniProtKB-KW"/>
</dbReference>
<reference evidence="10" key="1">
    <citation type="submission" date="2017-04" db="EMBL/GenBank/DDBJ databases">
        <authorList>
            <person name="Varghese N."/>
            <person name="Submissions S."/>
        </authorList>
    </citation>
    <scope>NUCLEOTIDE SEQUENCE [LARGE SCALE GENOMIC DNA]</scope>
    <source>
        <strain evidence="10">Ballard 720</strain>
    </source>
</reference>
<dbReference type="EMBL" id="FXAH01000011">
    <property type="protein sequence ID" value="SMF58563.1"/>
    <property type="molecule type" value="Genomic_DNA"/>
</dbReference>
<proteinExistence type="inferred from homology"/>
<dbReference type="PANTHER" id="PTHR33938">
    <property type="entry name" value="FERULOYL ESTERASE B-RELATED"/>
    <property type="match status" value="1"/>
</dbReference>
<dbReference type="InterPro" id="IPR011118">
    <property type="entry name" value="Tannase/feruloyl_esterase"/>
</dbReference>
<keyword evidence="4" id="KW-0732">Signal</keyword>
<keyword evidence="2" id="KW-0719">Serine esterase</keyword>
<evidence type="ECO:0000256" key="8">
    <source>
        <dbReference type="SAM" id="MobiDB-lite"/>
    </source>
</evidence>
<dbReference type="AlphaFoldDB" id="A0A1X7FTK0"/>
<protein>
    <submittedName>
        <fullName evidence="9">Feruloyl esterase</fullName>
    </submittedName>
</protein>
<evidence type="ECO:0000256" key="7">
    <source>
        <dbReference type="ARBA" id="ARBA00023157"/>
    </source>
</evidence>
<feature type="region of interest" description="Disordered" evidence="8">
    <location>
        <begin position="523"/>
        <end position="543"/>
    </location>
</feature>
<dbReference type="GO" id="GO:0046872">
    <property type="term" value="F:metal ion binding"/>
    <property type="evidence" value="ECO:0007669"/>
    <property type="project" value="UniProtKB-KW"/>
</dbReference>
<dbReference type="PANTHER" id="PTHR33938:SF15">
    <property type="entry name" value="FERULOYL ESTERASE B-RELATED"/>
    <property type="match status" value="1"/>
</dbReference>
<evidence type="ECO:0000256" key="4">
    <source>
        <dbReference type="ARBA" id="ARBA00022729"/>
    </source>
</evidence>
<dbReference type="OrthoDB" id="7062032at2"/>
<evidence type="ECO:0000256" key="2">
    <source>
        <dbReference type="ARBA" id="ARBA00022487"/>
    </source>
</evidence>
<keyword evidence="7" id="KW-1015">Disulfide bond</keyword>
<name>A0A1X7FTK0_TRICW</name>
<evidence type="ECO:0000256" key="3">
    <source>
        <dbReference type="ARBA" id="ARBA00022723"/>
    </source>
</evidence>